<proteinExistence type="predicted"/>
<feature type="signal peptide" evidence="1">
    <location>
        <begin position="1"/>
        <end position="19"/>
    </location>
</feature>
<keyword evidence="1" id="KW-0732">Signal</keyword>
<organism evidence="2 3">
    <name type="scientific">Sphagnum troendelagicum</name>
    <dbReference type="NCBI Taxonomy" id="128251"/>
    <lineage>
        <taxon>Eukaryota</taxon>
        <taxon>Viridiplantae</taxon>
        <taxon>Streptophyta</taxon>
        <taxon>Embryophyta</taxon>
        <taxon>Bryophyta</taxon>
        <taxon>Sphagnophytina</taxon>
        <taxon>Sphagnopsida</taxon>
        <taxon>Sphagnales</taxon>
        <taxon>Sphagnaceae</taxon>
        <taxon>Sphagnum</taxon>
    </lineage>
</organism>
<protein>
    <submittedName>
        <fullName evidence="2">Uncharacterized protein</fullName>
    </submittedName>
</protein>
<sequence>MQGQLRYPFLCSFCVIVMATLLTGGGLQSAPVVEAVDITFYNNSGACSGEGHTVSKLPARTCAVVTSSEGSVLISGLASDMTTIVHRNGGCTTEVFSRTGPNVWCVAGGGFTALSCSRSCSSIMPPHSILFTENSSEGAWVLKANSIAADDLMVIQLRGVGDAAKVSWLKEHGAHFDAGSGAVATIIHDM</sequence>
<accession>A0ABP0TCV9</accession>
<evidence type="ECO:0000313" key="2">
    <source>
        <dbReference type="EMBL" id="CAK9193445.1"/>
    </source>
</evidence>
<evidence type="ECO:0000256" key="1">
    <source>
        <dbReference type="SAM" id="SignalP"/>
    </source>
</evidence>
<reference evidence="2" key="1">
    <citation type="submission" date="2024-02" db="EMBL/GenBank/DDBJ databases">
        <authorList>
            <consortium name="ELIXIR-Norway"/>
            <consortium name="Elixir Norway"/>
        </authorList>
    </citation>
    <scope>NUCLEOTIDE SEQUENCE</scope>
</reference>
<name>A0ABP0TCV9_9BRYO</name>
<keyword evidence="3" id="KW-1185">Reference proteome</keyword>
<dbReference type="Proteomes" id="UP001497512">
    <property type="component" value="Chromosome 10"/>
</dbReference>
<feature type="chain" id="PRO_5045197577" evidence="1">
    <location>
        <begin position="20"/>
        <end position="190"/>
    </location>
</feature>
<dbReference type="EMBL" id="OZ019902">
    <property type="protein sequence ID" value="CAK9193445.1"/>
    <property type="molecule type" value="Genomic_DNA"/>
</dbReference>
<gene>
    <name evidence="2" type="ORF">CSSPTR1EN2_LOCUS1986</name>
</gene>
<evidence type="ECO:0000313" key="3">
    <source>
        <dbReference type="Proteomes" id="UP001497512"/>
    </source>
</evidence>